<dbReference type="EnsemblMetazoa" id="Aqu2.1.25346_001">
    <property type="protein sequence ID" value="Aqu2.1.25346_001"/>
    <property type="gene ID" value="Aqu2.1.25346"/>
</dbReference>
<dbReference type="AlphaFoldDB" id="A0A1X7UC45"/>
<evidence type="ECO:0000259" key="2">
    <source>
        <dbReference type="Pfam" id="PF00271"/>
    </source>
</evidence>
<dbReference type="InterPro" id="IPR001650">
    <property type="entry name" value="Helicase_C-like"/>
</dbReference>
<dbReference type="Gene3D" id="3.40.50.300">
    <property type="entry name" value="P-loop containing nucleotide triphosphate hydrolases"/>
    <property type="match status" value="1"/>
</dbReference>
<name>A0A1X7UC45_AMPQE</name>
<proteinExistence type="predicted"/>
<dbReference type="InterPro" id="IPR027417">
    <property type="entry name" value="P-loop_NTPase"/>
</dbReference>
<reference evidence="3" key="1">
    <citation type="submission" date="2017-05" db="UniProtKB">
        <authorList>
            <consortium name="EnsemblMetazoa"/>
        </authorList>
    </citation>
    <scope>IDENTIFICATION</scope>
</reference>
<protein>
    <recommendedName>
        <fullName evidence="2">Helicase C-terminal domain-containing protein</fullName>
    </recommendedName>
</protein>
<keyword evidence="1" id="KW-0472">Membrane</keyword>
<keyword evidence="1" id="KW-1133">Transmembrane helix</keyword>
<feature type="transmembrane region" description="Helical" evidence="1">
    <location>
        <begin position="6"/>
        <end position="27"/>
    </location>
</feature>
<accession>A0A1X7UC45</accession>
<dbReference type="SUPFAM" id="SSF52540">
    <property type="entry name" value="P-loop containing nucleoside triphosphate hydrolases"/>
    <property type="match status" value="1"/>
</dbReference>
<evidence type="ECO:0000313" key="3">
    <source>
        <dbReference type="EnsemblMetazoa" id="Aqu2.1.25346_001"/>
    </source>
</evidence>
<keyword evidence="1" id="KW-0812">Transmembrane</keyword>
<dbReference type="InParanoid" id="A0A1X7UC45"/>
<dbReference type="Pfam" id="PF00271">
    <property type="entry name" value="Helicase_C"/>
    <property type="match status" value="1"/>
</dbReference>
<organism evidence="3">
    <name type="scientific">Amphimedon queenslandica</name>
    <name type="common">Sponge</name>
    <dbReference type="NCBI Taxonomy" id="400682"/>
    <lineage>
        <taxon>Eukaryota</taxon>
        <taxon>Metazoa</taxon>
        <taxon>Porifera</taxon>
        <taxon>Demospongiae</taxon>
        <taxon>Heteroscleromorpha</taxon>
        <taxon>Haplosclerida</taxon>
        <taxon>Niphatidae</taxon>
        <taxon>Amphimedon</taxon>
    </lineage>
</organism>
<feature type="domain" description="Helicase C-terminal" evidence="2">
    <location>
        <begin position="23"/>
        <end position="90"/>
    </location>
</feature>
<sequence>TTDYYTSIAGYLAEVVDVAALAIAFFFKGKGINSSSYHGKNLSSHDKLKIIEDQCFDDSDIQASLMVCTSAPGMGIDVPNVDLVVKLGCSHTAHLRN</sequence>
<evidence type="ECO:0000256" key="1">
    <source>
        <dbReference type="SAM" id="Phobius"/>
    </source>
</evidence>